<accession>U5X2M6</accession>
<dbReference type="KEGG" id="mkn:MKAN_24405"/>
<reference evidence="1 2" key="1">
    <citation type="submission" date="2013-10" db="EMBL/GenBank/DDBJ databases">
        <title>Genome sequence of Mycobacterium kansasii.</title>
        <authorList>
            <consortium name="McGill University Mycobacterium genome consortium"/>
            <person name="Veyrier F.J."/>
            <person name="Behr M.A."/>
        </authorList>
    </citation>
    <scope>NUCLEOTIDE SEQUENCE [LARGE SCALE GENOMIC DNA]</scope>
    <source>
        <strain evidence="1 2">ATCC 12478</strain>
    </source>
</reference>
<sequence>MRGDFEPVDALTLTGRRLISPMMRYRVTA</sequence>
<evidence type="ECO:0000313" key="1">
    <source>
        <dbReference type="EMBL" id="AGZ54456.1"/>
    </source>
</evidence>
<dbReference type="Proteomes" id="UP000017786">
    <property type="component" value="Chromosome"/>
</dbReference>
<organism evidence="1 2">
    <name type="scientific">Mycobacterium kansasii ATCC 12478</name>
    <dbReference type="NCBI Taxonomy" id="557599"/>
    <lineage>
        <taxon>Bacteria</taxon>
        <taxon>Bacillati</taxon>
        <taxon>Actinomycetota</taxon>
        <taxon>Actinomycetes</taxon>
        <taxon>Mycobacteriales</taxon>
        <taxon>Mycobacteriaceae</taxon>
        <taxon>Mycobacterium</taxon>
    </lineage>
</organism>
<dbReference type="AlphaFoldDB" id="U5X2M6"/>
<gene>
    <name evidence="1" type="ORF">MKAN_24405</name>
</gene>
<proteinExistence type="predicted"/>
<dbReference type="EMBL" id="CP006835">
    <property type="protein sequence ID" value="AGZ54456.1"/>
    <property type="molecule type" value="Genomic_DNA"/>
</dbReference>
<protein>
    <submittedName>
        <fullName evidence="1">Uncharacterized protein</fullName>
    </submittedName>
</protein>
<evidence type="ECO:0000313" key="2">
    <source>
        <dbReference type="Proteomes" id="UP000017786"/>
    </source>
</evidence>
<dbReference type="HOGENOM" id="CLU_3409700_0_0_11"/>
<name>U5X2M6_MYCKA</name>